<dbReference type="Pfam" id="PF19111">
    <property type="entry name" value="DUF5798"/>
    <property type="match status" value="1"/>
</dbReference>
<comment type="caution">
    <text evidence="3">The sequence shown here is derived from an EMBL/GenBank/DDBJ whole genome shotgun (WGS) entry which is preliminary data.</text>
</comment>
<gene>
    <name evidence="3" type="ORF">ACFQE6_30515</name>
</gene>
<reference evidence="3 4" key="1">
    <citation type="journal article" date="2019" name="Int. J. Syst. Evol. Microbiol.">
        <title>The Global Catalogue of Microorganisms (GCM) 10K type strain sequencing project: providing services to taxonomists for standard genome sequencing and annotation.</title>
        <authorList>
            <consortium name="The Broad Institute Genomics Platform"/>
            <consortium name="The Broad Institute Genome Sequencing Center for Infectious Disease"/>
            <person name="Wu L."/>
            <person name="Ma J."/>
        </authorList>
    </citation>
    <scope>NUCLEOTIDE SEQUENCE [LARGE SCALE GENOMIC DNA]</scope>
    <source>
        <strain evidence="3 4">LMG 29247</strain>
    </source>
</reference>
<feature type="region of interest" description="Disordered" evidence="2">
    <location>
        <begin position="78"/>
        <end position="120"/>
    </location>
</feature>
<sequence length="120" mass="12839">MGLGSTAKKIQGISDRAEAMYKQVQKLQQRITGLEEEMDETHDTVARMDHQLTEQRALLLAIAEEQGLDGEEILAEAAIDEAELEEPADAENAETAENSDGSATSSNATTEATAGDTTSE</sequence>
<protein>
    <submittedName>
        <fullName evidence="3">DUF5798 family protein</fullName>
    </submittedName>
</protein>
<proteinExistence type="predicted"/>
<evidence type="ECO:0000313" key="3">
    <source>
        <dbReference type="EMBL" id="MFC6769202.1"/>
    </source>
</evidence>
<feature type="compositionally biased region" description="Low complexity" evidence="2">
    <location>
        <begin position="102"/>
        <end position="114"/>
    </location>
</feature>
<feature type="compositionally biased region" description="Acidic residues" evidence="2">
    <location>
        <begin position="78"/>
        <end position="94"/>
    </location>
</feature>
<dbReference type="EMBL" id="JBHSWV010000698">
    <property type="protein sequence ID" value="MFC6769202.1"/>
    <property type="molecule type" value="Genomic_DNA"/>
</dbReference>
<feature type="coiled-coil region" evidence="1">
    <location>
        <begin position="10"/>
        <end position="44"/>
    </location>
</feature>
<dbReference type="AlphaFoldDB" id="A0ABD5SVY2"/>
<name>A0ABD5SVY2_9EURY</name>
<accession>A0ABD5SVY2</accession>
<dbReference type="Proteomes" id="UP001596383">
    <property type="component" value="Unassembled WGS sequence"/>
</dbReference>
<keyword evidence="1" id="KW-0175">Coiled coil</keyword>
<evidence type="ECO:0000256" key="2">
    <source>
        <dbReference type="SAM" id="MobiDB-lite"/>
    </source>
</evidence>
<organism evidence="3 4">
    <name type="scientific">Natrinema soli</name>
    <dbReference type="NCBI Taxonomy" id="1930624"/>
    <lineage>
        <taxon>Archaea</taxon>
        <taxon>Methanobacteriati</taxon>
        <taxon>Methanobacteriota</taxon>
        <taxon>Stenosarchaea group</taxon>
        <taxon>Halobacteria</taxon>
        <taxon>Halobacteriales</taxon>
        <taxon>Natrialbaceae</taxon>
        <taxon>Natrinema</taxon>
    </lineage>
</organism>
<dbReference type="InterPro" id="IPR043816">
    <property type="entry name" value="DUF5798"/>
</dbReference>
<evidence type="ECO:0000256" key="1">
    <source>
        <dbReference type="SAM" id="Coils"/>
    </source>
</evidence>
<evidence type="ECO:0000313" key="4">
    <source>
        <dbReference type="Proteomes" id="UP001596383"/>
    </source>
</evidence>
<dbReference type="RefSeq" id="WP_273741887.1">
    <property type="nucleotide sequence ID" value="NZ_JAQIVI010000698.1"/>
</dbReference>
<keyword evidence="4" id="KW-1185">Reference proteome</keyword>